<evidence type="ECO:0000256" key="3">
    <source>
        <dbReference type="ARBA" id="ARBA00022643"/>
    </source>
</evidence>
<evidence type="ECO:0000256" key="5">
    <source>
        <dbReference type="PIRNR" id="PIRNR005426"/>
    </source>
</evidence>
<keyword evidence="4 5" id="KW-0560">Oxidoreductase</keyword>
<dbReference type="CDD" id="cd02146">
    <property type="entry name" value="NfsA-like"/>
    <property type="match status" value="1"/>
</dbReference>
<organism evidence="7 8">
    <name type="scientific">Paenibacillus hemerocallicola</name>
    <dbReference type="NCBI Taxonomy" id="1172614"/>
    <lineage>
        <taxon>Bacteria</taxon>
        <taxon>Bacillati</taxon>
        <taxon>Bacillota</taxon>
        <taxon>Bacilli</taxon>
        <taxon>Bacillales</taxon>
        <taxon>Paenibacillaceae</taxon>
        <taxon>Paenibacillus</taxon>
    </lineage>
</organism>
<dbReference type="Gene3D" id="3.40.109.10">
    <property type="entry name" value="NADH Oxidase"/>
    <property type="match status" value="1"/>
</dbReference>
<dbReference type="OrthoDB" id="9775805at2"/>
<reference evidence="7 8" key="1">
    <citation type="submission" date="2019-05" db="EMBL/GenBank/DDBJ databases">
        <title>We sequenced the genome of Paenibacillus hemerocallicola KCTC 33185 for further insight into its adaptation and study the phylogeny of Paenibacillus.</title>
        <authorList>
            <person name="Narsing Rao M.P."/>
        </authorList>
    </citation>
    <scope>NUCLEOTIDE SEQUENCE [LARGE SCALE GENOMIC DNA]</scope>
    <source>
        <strain evidence="7 8">KCTC 33185</strain>
    </source>
</reference>
<sequence length="245" mass="27366">MNAVIEQLKRHRSIRKYKPDPLNEEQLLAIVQSAQAASTSSNVQAYSVIAVTDPDKKRQLAALAANQAYIEECPVFLVWCADLNRLQYAASLEEETRVPDSTEIFIIATVDTALAAQNAVIAAESLGLGIVYIGGIRDNPADVSRLLELPKYVYPVFGMCVGYPDQEPTSRPRLPVETVLHRDRYSAGSFADGIERYNGELRQFALTRAGGKRDTTYSKEMANRLGVRKRDHMRAFLREKGFDLE</sequence>
<name>A0A5C4SY57_9BACL</name>
<proteinExistence type="inferred from homology"/>
<dbReference type="RefSeq" id="WP_139607557.1">
    <property type="nucleotide sequence ID" value="NZ_VDCQ01000101.1"/>
</dbReference>
<evidence type="ECO:0000256" key="2">
    <source>
        <dbReference type="ARBA" id="ARBA00022630"/>
    </source>
</evidence>
<dbReference type="InterPro" id="IPR000415">
    <property type="entry name" value="Nitroreductase-like"/>
</dbReference>
<evidence type="ECO:0000313" key="8">
    <source>
        <dbReference type="Proteomes" id="UP000307943"/>
    </source>
</evidence>
<dbReference type="SUPFAM" id="SSF55469">
    <property type="entry name" value="FMN-dependent nitroreductase-like"/>
    <property type="match status" value="1"/>
</dbReference>
<comment type="caution">
    <text evidence="7">The sequence shown here is derived from an EMBL/GenBank/DDBJ whole genome shotgun (WGS) entry which is preliminary data.</text>
</comment>
<dbReference type="InterPro" id="IPR029479">
    <property type="entry name" value="Nitroreductase"/>
</dbReference>
<accession>A0A5C4SY57</accession>
<keyword evidence="3 5" id="KW-0288">FMN</keyword>
<evidence type="ECO:0000256" key="4">
    <source>
        <dbReference type="ARBA" id="ARBA00023002"/>
    </source>
</evidence>
<dbReference type="EC" id="1.5.1.38" evidence="7"/>
<gene>
    <name evidence="7" type="primary">nfsA</name>
    <name evidence="7" type="ORF">FE784_38270</name>
</gene>
<dbReference type="PIRSF" id="PIRSF005426">
    <property type="entry name" value="Frp"/>
    <property type="match status" value="1"/>
</dbReference>
<comment type="similarity">
    <text evidence="1 5">Belongs to the flavin oxidoreductase frp family.</text>
</comment>
<dbReference type="GO" id="GO:0052873">
    <property type="term" value="F:FMN reductase (NADPH) activity"/>
    <property type="evidence" value="ECO:0007669"/>
    <property type="project" value="UniProtKB-EC"/>
</dbReference>
<dbReference type="Pfam" id="PF00881">
    <property type="entry name" value="Nitroreductase"/>
    <property type="match status" value="1"/>
</dbReference>
<keyword evidence="2 5" id="KW-0285">Flavoprotein</keyword>
<keyword evidence="8" id="KW-1185">Reference proteome</keyword>
<keyword evidence="5" id="KW-0521">NADP</keyword>
<dbReference type="InterPro" id="IPR016446">
    <property type="entry name" value="Flavin_OxRdtase_Frp"/>
</dbReference>
<dbReference type="NCBIfam" id="NF008033">
    <property type="entry name" value="PRK10765.1"/>
    <property type="match status" value="1"/>
</dbReference>
<dbReference type="AlphaFoldDB" id="A0A5C4SY57"/>
<evidence type="ECO:0000259" key="6">
    <source>
        <dbReference type="Pfam" id="PF00881"/>
    </source>
</evidence>
<dbReference type="EMBL" id="VDCQ01000101">
    <property type="protein sequence ID" value="TNJ57725.1"/>
    <property type="molecule type" value="Genomic_DNA"/>
</dbReference>
<dbReference type="PANTHER" id="PTHR43425">
    <property type="entry name" value="OXYGEN-INSENSITIVE NADPH NITROREDUCTASE"/>
    <property type="match status" value="1"/>
</dbReference>
<feature type="domain" description="Nitroreductase" evidence="6">
    <location>
        <begin position="9"/>
        <end position="163"/>
    </location>
</feature>
<evidence type="ECO:0000313" key="7">
    <source>
        <dbReference type="EMBL" id="TNJ57725.1"/>
    </source>
</evidence>
<evidence type="ECO:0000256" key="1">
    <source>
        <dbReference type="ARBA" id="ARBA00008366"/>
    </source>
</evidence>
<protein>
    <submittedName>
        <fullName evidence="7">Oxygen-insensitive NADPH nitroreductase</fullName>
        <ecNumber evidence="7">1.5.1.38</ecNumber>
    </submittedName>
</protein>
<dbReference type="Proteomes" id="UP000307943">
    <property type="component" value="Unassembled WGS sequence"/>
</dbReference>
<dbReference type="PANTHER" id="PTHR43425:SF2">
    <property type="entry name" value="OXYGEN-INSENSITIVE NADPH NITROREDUCTASE"/>
    <property type="match status" value="1"/>
</dbReference>